<proteinExistence type="predicted"/>
<gene>
    <name evidence="5" type="ORF">EDM58_03855</name>
</gene>
<evidence type="ECO:0000259" key="4">
    <source>
        <dbReference type="PROSITE" id="PS50893"/>
    </source>
</evidence>
<organism evidence="5 6">
    <name type="scientific">Brevibacillus panacihumi</name>
    <dbReference type="NCBI Taxonomy" id="497735"/>
    <lineage>
        <taxon>Bacteria</taxon>
        <taxon>Bacillati</taxon>
        <taxon>Bacillota</taxon>
        <taxon>Bacilli</taxon>
        <taxon>Bacillales</taxon>
        <taxon>Paenibacillaceae</taxon>
        <taxon>Brevibacillus</taxon>
    </lineage>
</organism>
<keyword evidence="3 5" id="KW-0067">ATP-binding</keyword>
<name>A0A3M8DCE9_9BACL</name>
<evidence type="ECO:0000256" key="3">
    <source>
        <dbReference type="ARBA" id="ARBA00022840"/>
    </source>
</evidence>
<comment type="caution">
    <text evidence="5">The sequence shown here is derived from an EMBL/GenBank/DDBJ whole genome shotgun (WGS) entry which is preliminary data.</text>
</comment>
<dbReference type="PROSITE" id="PS50893">
    <property type="entry name" value="ABC_TRANSPORTER_2"/>
    <property type="match status" value="1"/>
</dbReference>
<dbReference type="SMART" id="SM00382">
    <property type="entry name" value="AAA"/>
    <property type="match status" value="1"/>
</dbReference>
<evidence type="ECO:0000256" key="1">
    <source>
        <dbReference type="ARBA" id="ARBA00022448"/>
    </source>
</evidence>
<dbReference type="InterPro" id="IPR027417">
    <property type="entry name" value="P-loop_NTPase"/>
</dbReference>
<dbReference type="InterPro" id="IPR003439">
    <property type="entry name" value="ABC_transporter-like_ATP-bd"/>
</dbReference>
<dbReference type="RefSeq" id="WP_122912167.1">
    <property type="nucleotide sequence ID" value="NZ_RHHT01000003.1"/>
</dbReference>
<dbReference type="Pfam" id="PF00005">
    <property type="entry name" value="ABC_tran"/>
    <property type="match status" value="1"/>
</dbReference>
<feature type="domain" description="ABC transporter" evidence="4">
    <location>
        <begin position="5"/>
        <end position="227"/>
    </location>
</feature>
<dbReference type="GO" id="GO:0005524">
    <property type="term" value="F:ATP binding"/>
    <property type="evidence" value="ECO:0007669"/>
    <property type="project" value="UniProtKB-KW"/>
</dbReference>
<protein>
    <submittedName>
        <fullName evidence="5">ABC transporter ATP-binding protein</fullName>
    </submittedName>
</protein>
<evidence type="ECO:0000313" key="6">
    <source>
        <dbReference type="Proteomes" id="UP000281915"/>
    </source>
</evidence>
<dbReference type="GO" id="GO:0016887">
    <property type="term" value="F:ATP hydrolysis activity"/>
    <property type="evidence" value="ECO:0007669"/>
    <property type="project" value="InterPro"/>
</dbReference>
<dbReference type="AlphaFoldDB" id="A0A3M8DCE9"/>
<dbReference type="GO" id="GO:0022857">
    <property type="term" value="F:transmembrane transporter activity"/>
    <property type="evidence" value="ECO:0007669"/>
    <property type="project" value="TreeGrafter"/>
</dbReference>
<dbReference type="SUPFAM" id="SSF52540">
    <property type="entry name" value="P-loop containing nucleoside triphosphate hydrolases"/>
    <property type="match status" value="1"/>
</dbReference>
<keyword evidence="1" id="KW-0813">Transport</keyword>
<dbReference type="GO" id="GO:0005886">
    <property type="term" value="C:plasma membrane"/>
    <property type="evidence" value="ECO:0007669"/>
    <property type="project" value="TreeGrafter"/>
</dbReference>
<dbReference type="Gene3D" id="3.40.50.300">
    <property type="entry name" value="P-loop containing nucleotide triphosphate hydrolases"/>
    <property type="match status" value="1"/>
</dbReference>
<sequence>MPFITETKDLGRIFGSGSAAVHALQGIDLQVEKGKLLVLRGRSGSGKTTLLNLLGGLDRPTSGEVYFQGTEIGRLPDRNRTKIRRQGMGFIFQSFGLFPLMSAAENVEFGLRLSKVATREWKTRINESLELVGLSKRAHHRPYEMSGGEQQRCAIARAVAHRPQLLLADEPTAELDSKTGKKISGVFRKLVEEEGMSIIMTTHDPSVMEVADIVYELEDGTIRQSKLA</sequence>
<reference evidence="5 6" key="1">
    <citation type="submission" date="2018-10" db="EMBL/GenBank/DDBJ databases">
        <title>Phylogenomics of Brevibacillus.</title>
        <authorList>
            <person name="Dunlap C."/>
        </authorList>
    </citation>
    <scope>NUCLEOTIDE SEQUENCE [LARGE SCALE GENOMIC DNA]</scope>
    <source>
        <strain evidence="5 6">JCM 15085</strain>
    </source>
</reference>
<evidence type="ECO:0000313" key="5">
    <source>
        <dbReference type="EMBL" id="RNB85666.1"/>
    </source>
</evidence>
<dbReference type="PANTHER" id="PTHR24220">
    <property type="entry name" value="IMPORT ATP-BINDING PROTEIN"/>
    <property type="match status" value="1"/>
</dbReference>
<dbReference type="FunFam" id="3.40.50.300:FF:000032">
    <property type="entry name" value="Export ABC transporter ATP-binding protein"/>
    <property type="match status" value="1"/>
</dbReference>
<dbReference type="GO" id="GO:0098796">
    <property type="term" value="C:membrane protein complex"/>
    <property type="evidence" value="ECO:0007669"/>
    <property type="project" value="UniProtKB-ARBA"/>
</dbReference>
<dbReference type="InterPro" id="IPR015854">
    <property type="entry name" value="ABC_transpr_LolD-like"/>
</dbReference>
<dbReference type="CDD" id="cd03255">
    <property type="entry name" value="ABC_MJ0796_LolCDE_FtsE"/>
    <property type="match status" value="1"/>
</dbReference>
<keyword evidence="2" id="KW-0547">Nucleotide-binding</keyword>
<dbReference type="InterPro" id="IPR003593">
    <property type="entry name" value="AAA+_ATPase"/>
</dbReference>
<evidence type="ECO:0000256" key="2">
    <source>
        <dbReference type="ARBA" id="ARBA00022741"/>
    </source>
</evidence>
<dbReference type="InterPro" id="IPR017911">
    <property type="entry name" value="MacB-like_ATP-bd"/>
</dbReference>
<dbReference type="EMBL" id="RHHT01000003">
    <property type="protein sequence ID" value="RNB85666.1"/>
    <property type="molecule type" value="Genomic_DNA"/>
</dbReference>
<accession>A0A3M8DCE9</accession>
<dbReference type="Proteomes" id="UP000281915">
    <property type="component" value="Unassembled WGS sequence"/>
</dbReference>